<proteinExistence type="inferred from homology"/>
<reference evidence="3 4" key="1">
    <citation type="submission" date="2018-10" db="EMBL/GenBank/DDBJ databases">
        <title>Phylogenomics of Brevibacillus.</title>
        <authorList>
            <person name="Dunlap C."/>
        </authorList>
    </citation>
    <scope>NUCLEOTIDE SEQUENCE [LARGE SCALE GENOMIC DNA]</scope>
    <source>
        <strain evidence="3 4">JCM 15716</strain>
    </source>
</reference>
<protein>
    <submittedName>
        <fullName evidence="3">Type IV pilus twitching motility protein PilT</fullName>
    </submittedName>
</protein>
<dbReference type="AlphaFoldDB" id="A0A3M8DR48"/>
<dbReference type="Gene3D" id="3.40.50.300">
    <property type="entry name" value="P-loop containing nucleotide triphosphate hydrolases"/>
    <property type="match status" value="1"/>
</dbReference>
<dbReference type="NCBIfam" id="TIGR01420">
    <property type="entry name" value="pilT_fam"/>
    <property type="match status" value="1"/>
</dbReference>
<dbReference type="GO" id="GO:0016887">
    <property type="term" value="F:ATP hydrolysis activity"/>
    <property type="evidence" value="ECO:0007669"/>
    <property type="project" value="InterPro"/>
</dbReference>
<dbReference type="OrthoDB" id="9808272at2"/>
<dbReference type="InterPro" id="IPR006321">
    <property type="entry name" value="PilT/PilU"/>
</dbReference>
<dbReference type="InterPro" id="IPR003593">
    <property type="entry name" value="AAA+_ATPase"/>
</dbReference>
<dbReference type="EMBL" id="RHHQ01000007">
    <property type="protein sequence ID" value="RNB90562.1"/>
    <property type="molecule type" value="Genomic_DNA"/>
</dbReference>
<dbReference type="CDD" id="cd01131">
    <property type="entry name" value="PilT"/>
    <property type="match status" value="1"/>
</dbReference>
<evidence type="ECO:0000313" key="3">
    <source>
        <dbReference type="EMBL" id="RNB90562.1"/>
    </source>
</evidence>
<keyword evidence="4" id="KW-1185">Reference proteome</keyword>
<dbReference type="RefSeq" id="WP_122917488.1">
    <property type="nucleotide sequence ID" value="NZ_RHHQ01000007.1"/>
</dbReference>
<comment type="similarity">
    <text evidence="1">Belongs to the GSP E family.</text>
</comment>
<feature type="domain" description="Bacterial type II secretion system protein E" evidence="2">
    <location>
        <begin position="198"/>
        <end position="212"/>
    </location>
</feature>
<comment type="caution">
    <text evidence="3">The sequence shown here is derived from an EMBL/GenBank/DDBJ whole genome shotgun (WGS) entry which is preliminary data.</text>
</comment>
<dbReference type="SMART" id="SM00382">
    <property type="entry name" value="AAA"/>
    <property type="match status" value="1"/>
</dbReference>
<organism evidence="3 4">
    <name type="scientific">Brevibacillus fluminis</name>
    <dbReference type="NCBI Taxonomy" id="511487"/>
    <lineage>
        <taxon>Bacteria</taxon>
        <taxon>Bacillati</taxon>
        <taxon>Bacillota</taxon>
        <taxon>Bacilli</taxon>
        <taxon>Bacillales</taxon>
        <taxon>Paenibacillaceae</taxon>
        <taxon>Brevibacillus</taxon>
    </lineage>
</organism>
<dbReference type="Proteomes" id="UP000271031">
    <property type="component" value="Unassembled WGS sequence"/>
</dbReference>
<sequence>MDEQTFDSIHLLKLAFSSKASDLHLTVGAPPIFRVDGDLKRYGQNLLTPADTERIAQTLLKAEQYEHFLKKGELDFSYGVPGVSRFRINAYMQRSCIGLVARVIPTTVPTLDQLNMPDILQRFAEKPQGLLLVTGPTGSGKSTTLAAVIDYINQTMSRHIITLEDPIEYLHRHGRSIINQREVGFDTHNFANGLRAALRQDPDVILVGEMRDLETIHTAITAAETGHLVLATLHTSDASQTIDRIIDVFPAHQQPQIRIQLAAVLLGVVSQRLFPRTEGKGRVAATEIMVNTPAISNLIRQEKVHQIRSMMQTGKALGMNTLEMSIQELLQKGLISPEKAKLYLADEEWAHG</sequence>
<evidence type="ECO:0000256" key="1">
    <source>
        <dbReference type="ARBA" id="ARBA00006611"/>
    </source>
</evidence>
<dbReference type="InterPro" id="IPR001482">
    <property type="entry name" value="T2SS/T4SS_dom"/>
</dbReference>
<dbReference type="InterPro" id="IPR027417">
    <property type="entry name" value="P-loop_NTPase"/>
</dbReference>
<dbReference type="SUPFAM" id="SSF52540">
    <property type="entry name" value="P-loop containing nucleoside triphosphate hydrolases"/>
    <property type="match status" value="1"/>
</dbReference>
<dbReference type="Pfam" id="PF00437">
    <property type="entry name" value="T2SSE"/>
    <property type="match status" value="1"/>
</dbReference>
<evidence type="ECO:0000259" key="2">
    <source>
        <dbReference type="PROSITE" id="PS00662"/>
    </source>
</evidence>
<name>A0A3M8DR48_9BACL</name>
<dbReference type="PROSITE" id="PS00662">
    <property type="entry name" value="T2SP_E"/>
    <property type="match status" value="1"/>
</dbReference>
<evidence type="ECO:0000313" key="4">
    <source>
        <dbReference type="Proteomes" id="UP000271031"/>
    </source>
</evidence>
<dbReference type="InterPro" id="IPR050921">
    <property type="entry name" value="T4SS_GSP_E_ATPase"/>
</dbReference>
<accession>A0A3M8DR48</accession>
<dbReference type="Gene3D" id="3.30.450.90">
    <property type="match status" value="1"/>
</dbReference>
<dbReference type="PANTHER" id="PTHR30486">
    <property type="entry name" value="TWITCHING MOTILITY PROTEIN PILT"/>
    <property type="match status" value="1"/>
</dbReference>
<dbReference type="GO" id="GO:0005524">
    <property type="term" value="F:ATP binding"/>
    <property type="evidence" value="ECO:0007669"/>
    <property type="project" value="InterPro"/>
</dbReference>
<gene>
    <name evidence="3" type="ORF">EDM56_08640</name>
</gene>